<dbReference type="GeneID" id="60058142"/>
<protein>
    <recommendedName>
        <fullName evidence="2">UPF0145 protein GMA92_06920</fullName>
    </recommendedName>
</protein>
<evidence type="ECO:0000256" key="1">
    <source>
        <dbReference type="ARBA" id="ARBA00010751"/>
    </source>
</evidence>
<dbReference type="AlphaFoldDB" id="A0A173S1C9"/>
<dbReference type="EMBL" id="WMQE01000012">
    <property type="protein sequence ID" value="MTK21150.1"/>
    <property type="molecule type" value="Genomic_DNA"/>
</dbReference>
<dbReference type="Gene3D" id="3.30.110.70">
    <property type="entry name" value="Hypothetical protein apc22750. Chain B"/>
    <property type="match status" value="1"/>
</dbReference>
<proteinExistence type="inferred from homology"/>
<dbReference type="SUPFAM" id="SSF117782">
    <property type="entry name" value="YbjQ-like"/>
    <property type="match status" value="1"/>
</dbReference>
<comment type="similarity">
    <text evidence="1 2">Belongs to the UPF0145 family.</text>
</comment>
<reference evidence="3 4" key="1">
    <citation type="journal article" date="2019" name="Nat. Med.">
        <title>A library of human gut bacterial isolates paired with longitudinal multiomics data enables mechanistic microbiome research.</title>
        <authorList>
            <person name="Poyet M."/>
            <person name="Groussin M."/>
            <person name="Gibbons S.M."/>
            <person name="Avila-Pacheco J."/>
            <person name="Jiang X."/>
            <person name="Kearney S.M."/>
            <person name="Perrotta A.R."/>
            <person name="Berdy B."/>
            <person name="Zhao S."/>
            <person name="Lieberman T.D."/>
            <person name="Swanson P.K."/>
            <person name="Smith M."/>
            <person name="Roesemann S."/>
            <person name="Alexander J.E."/>
            <person name="Rich S.A."/>
            <person name="Livny J."/>
            <person name="Vlamakis H."/>
            <person name="Clish C."/>
            <person name="Bullock K."/>
            <person name="Deik A."/>
            <person name="Scott J."/>
            <person name="Pierce K.A."/>
            <person name="Xavier R.J."/>
            <person name="Alm E.J."/>
        </authorList>
    </citation>
    <scope>NUCLEOTIDE SEQUENCE [LARGE SCALE GENOMIC DNA]</scope>
    <source>
        <strain evidence="3 4">BIOML-A198</strain>
    </source>
</reference>
<dbReference type="RefSeq" id="WP_006784743.1">
    <property type="nucleotide sequence ID" value="NZ_CABJBH010000014.1"/>
</dbReference>
<sequence>MLIVTTDTIVGKEIIEVKGLVKGSTVRSKHIGKDIGAGLKTIVGGELKGYNEMLIEARQIAFGRMADEAESLGANAIVGVRLMSSAVMAGAAEMVAYGTAVVVK</sequence>
<accession>A0A173S1C9</accession>
<evidence type="ECO:0000313" key="3">
    <source>
        <dbReference type="EMBL" id="MTK21150.1"/>
    </source>
</evidence>
<dbReference type="HAMAP" id="MF_00338">
    <property type="entry name" value="UPF0145"/>
    <property type="match status" value="1"/>
</dbReference>
<dbReference type="PANTHER" id="PTHR34068">
    <property type="entry name" value="UPF0145 PROTEIN YBJQ"/>
    <property type="match status" value="1"/>
</dbReference>
<dbReference type="PANTHER" id="PTHR34068:SF2">
    <property type="entry name" value="UPF0145 PROTEIN SCO3412"/>
    <property type="match status" value="1"/>
</dbReference>
<dbReference type="InterPro" id="IPR035439">
    <property type="entry name" value="UPF0145_dom_sf"/>
</dbReference>
<name>A0A173S1C9_9FIRM</name>
<gene>
    <name evidence="3" type="ORF">GMA92_06920</name>
</gene>
<evidence type="ECO:0000256" key="2">
    <source>
        <dbReference type="HAMAP-Rule" id="MF_00338"/>
    </source>
</evidence>
<dbReference type="Proteomes" id="UP000487649">
    <property type="component" value="Unassembled WGS sequence"/>
</dbReference>
<comment type="caution">
    <text evidence="3">The sequence shown here is derived from an EMBL/GenBank/DDBJ whole genome shotgun (WGS) entry which is preliminary data.</text>
</comment>
<organism evidence="3 4">
    <name type="scientific">Turicibacter sanguinis</name>
    <dbReference type="NCBI Taxonomy" id="154288"/>
    <lineage>
        <taxon>Bacteria</taxon>
        <taxon>Bacillati</taxon>
        <taxon>Bacillota</taxon>
        <taxon>Erysipelotrichia</taxon>
        <taxon>Erysipelotrichales</taxon>
        <taxon>Turicibacteraceae</taxon>
        <taxon>Turicibacter</taxon>
    </lineage>
</organism>
<evidence type="ECO:0000313" key="4">
    <source>
        <dbReference type="Proteomes" id="UP000487649"/>
    </source>
</evidence>
<dbReference type="Pfam" id="PF01906">
    <property type="entry name" value="YbjQ_1"/>
    <property type="match status" value="1"/>
</dbReference>
<dbReference type="InterPro" id="IPR002765">
    <property type="entry name" value="UPF0145_YbjQ-like"/>
</dbReference>
<dbReference type="OrthoDB" id="9796448at2"/>